<dbReference type="Gene3D" id="1.10.3810.10">
    <property type="entry name" value="Biosynthetic peptidoglycan transglycosylase-like"/>
    <property type="match status" value="1"/>
</dbReference>
<keyword evidence="6" id="KW-0808">Transferase</keyword>
<dbReference type="EMBL" id="LGTO01000007">
    <property type="protein sequence ID" value="KNE20343.1"/>
    <property type="molecule type" value="Genomic_DNA"/>
</dbReference>
<feature type="compositionally biased region" description="Gly residues" evidence="14">
    <location>
        <begin position="881"/>
        <end position="896"/>
    </location>
</feature>
<keyword evidence="17" id="KW-1185">Reference proteome</keyword>
<evidence type="ECO:0000256" key="12">
    <source>
        <dbReference type="ARBA" id="ARBA00034000"/>
    </source>
</evidence>
<dbReference type="GO" id="GO:0030288">
    <property type="term" value="C:outer membrane-bounded periplasmic space"/>
    <property type="evidence" value="ECO:0007669"/>
    <property type="project" value="TreeGrafter"/>
</dbReference>
<keyword evidence="8" id="KW-0133">Cell shape</keyword>
<feature type="region of interest" description="Disordered" evidence="14">
    <location>
        <begin position="757"/>
        <end position="783"/>
    </location>
</feature>
<evidence type="ECO:0000256" key="14">
    <source>
        <dbReference type="SAM" id="MobiDB-lite"/>
    </source>
</evidence>
<dbReference type="SMART" id="SM00060">
    <property type="entry name" value="FN3"/>
    <property type="match status" value="2"/>
</dbReference>
<keyword evidence="10" id="KW-0511">Multifunctional enzyme</keyword>
<protein>
    <submittedName>
        <fullName evidence="16">Penicillin-binding protein</fullName>
    </submittedName>
</protein>
<dbReference type="InterPro" id="IPR050396">
    <property type="entry name" value="Glycosyltr_51/Transpeptidase"/>
</dbReference>
<dbReference type="NCBIfam" id="TIGR02074">
    <property type="entry name" value="PBP_1a_fam"/>
    <property type="match status" value="1"/>
</dbReference>
<feature type="region of interest" description="Disordered" evidence="14">
    <location>
        <begin position="823"/>
        <end position="940"/>
    </location>
</feature>
<feature type="compositionally biased region" description="Low complexity" evidence="14">
    <location>
        <begin position="930"/>
        <end position="940"/>
    </location>
</feature>
<accession>A0A0L0QQ43</accession>
<dbReference type="CDD" id="cd00063">
    <property type="entry name" value="FN3"/>
    <property type="match status" value="1"/>
</dbReference>
<dbReference type="PANTHER" id="PTHR32282:SF29">
    <property type="entry name" value="PENICILLIN-BINDING PROTEIN 1A"/>
    <property type="match status" value="1"/>
</dbReference>
<keyword evidence="9" id="KW-0573">Peptidoglycan synthesis</keyword>
<dbReference type="InterPro" id="IPR012338">
    <property type="entry name" value="Beta-lactam/transpept-like"/>
</dbReference>
<dbReference type="InterPro" id="IPR003961">
    <property type="entry name" value="FN3_dom"/>
</dbReference>
<evidence type="ECO:0000256" key="13">
    <source>
        <dbReference type="ARBA" id="ARBA00049902"/>
    </source>
</evidence>
<dbReference type="InterPro" id="IPR036116">
    <property type="entry name" value="FN3_sf"/>
</dbReference>
<dbReference type="GO" id="GO:0008955">
    <property type="term" value="F:peptidoglycan glycosyltransferase activity"/>
    <property type="evidence" value="ECO:0007669"/>
    <property type="project" value="UniProtKB-EC"/>
</dbReference>
<dbReference type="GO" id="GO:0008360">
    <property type="term" value="P:regulation of cell shape"/>
    <property type="evidence" value="ECO:0007669"/>
    <property type="project" value="UniProtKB-KW"/>
</dbReference>
<feature type="compositionally biased region" description="Acidic residues" evidence="14">
    <location>
        <begin position="916"/>
        <end position="926"/>
    </location>
</feature>
<evidence type="ECO:0000256" key="4">
    <source>
        <dbReference type="ARBA" id="ARBA00022670"/>
    </source>
</evidence>
<comment type="similarity">
    <text evidence="2">In the N-terminal section; belongs to the glycosyltransferase 51 family.</text>
</comment>
<keyword evidence="11" id="KW-0961">Cell wall biogenesis/degradation</keyword>
<dbReference type="Pfam" id="PF00912">
    <property type="entry name" value="Transgly"/>
    <property type="match status" value="1"/>
</dbReference>
<dbReference type="SUPFAM" id="SSF53955">
    <property type="entry name" value="Lysozyme-like"/>
    <property type="match status" value="1"/>
</dbReference>
<evidence type="ECO:0000313" key="16">
    <source>
        <dbReference type="EMBL" id="KNE20343.1"/>
    </source>
</evidence>
<keyword evidence="5" id="KW-0328">Glycosyltransferase</keyword>
<evidence type="ECO:0000256" key="5">
    <source>
        <dbReference type="ARBA" id="ARBA00022676"/>
    </source>
</evidence>
<dbReference type="InterPro" id="IPR001460">
    <property type="entry name" value="PCN-bd_Tpept"/>
</dbReference>
<evidence type="ECO:0000256" key="9">
    <source>
        <dbReference type="ARBA" id="ARBA00022984"/>
    </source>
</evidence>
<dbReference type="AlphaFoldDB" id="A0A0L0QQ43"/>
<organism evidence="16 17">
    <name type="scientific">Virgibacillus pantothenticus</name>
    <dbReference type="NCBI Taxonomy" id="1473"/>
    <lineage>
        <taxon>Bacteria</taxon>
        <taxon>Bacillati</taxon>
        <taxon>Bacillota</taxon>
        <taxon>Bacilli</taxon>
        <taxon>Bacillales</taxon>
        <taxon>Bacillaceae</taxon>
        <taxon>Virgibacillus</taxon>
    </lineage>
</organism>
<dbReference type="InterPro" id="IPR013783">
    <property type="entry name" value="Ig-like_fold"/>
</dbReference>
<evidence type="ECO:0000256" key="3">
    <source>
        <dbReference type="ARBA" id="ARBA00022645"/>
    </source>
</evidence>
<dbReference type="GO" id="GO:0009252">
    <property type="term" value="P:peptidoglycan biosynthetic process"/>
    <property type="evidence" value="ECO:0007669"/>
    <property type="project" value="UniProtKB-KW"/>
</dbReference>
<comment type="catalytic activity">
    <reaction evidence="12">
        <text>Preferential cleavage: (Ac)2-L-Lys-D-Ala-|-D-Ala. Also transpeptidation of peptidyl-alanyl moieties that are N-acyl substituents of D-alanine.</text>
        <dbReference type="EC" id="3.4.16.4"/>
    </reaction>
</comment>
<dbReference type="PATRIC" id="fig|1473.5.peg.2409"/>
<dbReference type="OrthoDB" id="9766909at2"/>
<dbReference type="SUPFAM" id="SSF49265">
    <property type="entry name" value="Fibronectin type III"/>
    <property type="match status" value="1"/>
</dbReference>
<dbReference type="GO" id="GO:0008658">
    <property type="term" value="F:penicillin binding"/>
    <property type="evidence" value="ECO:0007669"/>
    <property type="project" value="InterPro"/>
</dbReference>
<dbReference type="Gene3D" id="2.60.40.10">
    <property type="entry name" value="Immunoglobulins"/>
    <property type="match status" value="1"/>
</dbReference>
<evidence type="ECO:0000256" key="6">
    <source>
        <dbReference type="ARBA" id="ARBA00022679"/>
    </source>
</evidence>
<dbReference type="Pfam" id="PF00041">
    <property type="entry name" value="fn3"/>
    <property type="match status" value="1"/>
</dbReference>
<evidence type="ECO:0000259" key="15">
    <source>
        <dbReference type="PROSITE" id="PS50853"/>
    </source>
</evidence>
<evidence type="ECO:0000256" key="1">
    <source>
        <dbReference type="ARBA" id="ARBA00007090"/>
    </source>
</evidence>
<comment type="caution">
    <text evidence="16">The sequence shown here is derived from an EMBL/GenBank/DDBJ whole genome shotgun (WGS) entry which is preliminary data.</text>
</comment>
<comment type="similarity">
    <text evidence="1">In the C-terminal section; belongs to the transpeptidase family.</text>
</comment>
<gene>
    <name evidence="16" type="ORF">AFK71_18375</name>
</gene>
<dbReference type="SUPFAM" id="SSF56601">
    <property type="entry name" value="beta-lactamase/transpeptidase-like"/>
    <property type="match status" value="1"/>
</dbReference>
<dbReference type="InterPro" id="IPR023346">
    <property type="entry name" value="Lysozyme-like_dom_sf"/>
</dbReference>
<reference evidence="17" key="1">
    <citation type="submission" date="2015-07" db="EMBL/GenBank/DDBJ databases">
        <title>Fjat-10053 dsm26.</title>
        <authorList>
            <person name="Liu B."/>
            <person name="Wang J."/>
            <person name="Zhu Y."/>
            <person name="Liu G."/>
            <person name="Chen Q."/>
            <person name="Chen Z."/>
            <person name="Lan J."/>
            <person name="Che J."/>
            <person name="Ge C."/>
            <person name="Shi H."/>
            <person name="Pan Z."/>
            <person name="Liu X."/>
        </authorList>
    </citation>
    <scope>NUCLEOTIDE SEQUENCE [LARGE SCALE GENOMIC DNA]</scope>
    <source>
        <strain evidence="17">DSM 26</strain>
    </source>
</reference>
<keyword evidence="7" id="KW-0378">Hydrolase</keyword>
<dbReference type="FunFam" id="1.10.3810.10:FF:000001">
    <property type="entry name" value="Penicillin-binding protein 1A"/>
    <property type="match status" value="1"/>
</dbReference>
<dbReference type="GeneID" id="66870500"/>
<dbReference type="Gene3D" id="3.40.710.10">
    <property type="entry name" value="DD-peptidase/beta-lactamase superfamily"/>
    <property type="match status" value="1"/>
</dbReference>
<dbReference type="RefSeq" id="WP_050352917.1">
    <property type="nucleotide sequence ID" value="NZ_CP073011.1"/>
</dbReference>
<proteinExistence type="inferred from homology"/>
<dbReference type="InterPro" id="IPR036950">
    <property type="entry name" value="PBP_transglycosylase"/>
</dbReference>
<dbReference type="GO" id="GO:0006508">
    <property type="term" value="P:proteolysis"/>
    <property type="evidence" value="ECO:0007669"/>
    <property type="project" value="UniProtKB-KW"/>
</dbReference>
<sequence length="940" mass="101646">MANNSQSRTARRKQKKAKKKPLWKKILLSIVIIFIVMGLGAGATAAYWIATAPDLDESKLSDPLASEFLDKDGKAFAVLGEKNRTKISYDDLPQVLIDAVTATEDARFFEHSGIDLRRIGGAIIANIKNGFGSEGASTITQQVVEKSFLSAEKKISLKVQEQWLALQLERDYSKEEIMEMYLNKIFYGSNAYGVAAAAETYFGKEDLNDLTLPEAAILAGLPQRPTAYNPFKNPELTKERMDTVLTLMVRHGKISEKEAEEARNVDIPSLLVEKKPETTPYEGFLQQVEKEVKEKVNGADIYTDGLKIHTTIDQSAQKHVESLLTDSDANPISYPDDEMQAAMTVLDTKTGAIRAIGGRRNSEGKKELNYAIQNTTQAGSTFKPIISYGPAIEYNKISTYHQINDDKPYPIPGTNKTIRNWNRQYAGWMTARHALNQSLNVPAVKVLEEVGYDKAKEFAEGLGIKFADNKILIGDAIGGTKTEVTPLQLAGAFRAFGNEGLYNEPYSVTKVEFPDGKTVELTPKAKPAMSDYTAYMMTDMMKTVVTEGTGKTANIPGLPVAGKTGTTSLPEREGSPDAWFSGYTTNYTISAWVGGYQDEEGKREPIPDGNTQIPLEMFKSTMTELSKDIETKDFVKPDSVVEAEVEKGSNPPAKPSAHTPADKIITELFVKGTEPKETSEVFDQLDPVSGLTASFNEDSNSIDVSWNYDSDADVSFEISAQIDGGAMQALSTTEDTSMKISQVEPNAKYTIQVVAVSNEDDGSKSEPKTTTVSTGEDEPDELPGVVGLTATYNDANAIIDVSWNYNGPPASFEVSVNGQSQTVESNGLEVSGAKPGETYTISVTPIGKEGENEGVRGPAQQTSVTVPAEQTEPPADDGEDGSGNGNGNGNGDGDNGSGNEDGNVDQDGSEGRPPEEEQEPEPDEGGEGNGNSETPPGEEG</sequence>
<feature type="region of interest" description="Disordered" evidence="14">
    <location>
        <begin position="556"/>
        <end position="577"/>
    </location>
</feature>
<evidence type="ECO:0000256" key="8">
    <source>
        <dbReference type="ARBA" id="ARBA00022960"/>
    </source>
</evidence>
<evidence type="ECO:0000313" key="17">
    <source>
        <dbReference type="Proteomes" id="UP000036780"/>
    </source>
</evidence>
<keyword evidence="3" id="KW-0121">Carboxypeptidase</keyword>
<dbReference type="PANTHER" id="PTHR32282">
    <property type="entry name" value="BINDING PROTEIN TRANSPEPTIDASE, PUTATIVE-RELATED"/>
    <property type="match status" value="1"/>
</dbReference>
<dbReference type="Pfam" id="PF00905">
    <property type="entry name" value="Transpeptidase"/>
    <property type="match status" value="1"/>
</dbReference>
<evidence type="ECO:0000256" key="11">
    <source>
        <dbReference type="ARBA" id="ARBA00023316"/>
    </source>
</evidence>
<evidence type="ECO:0000256" key="10">
    <source>
        <dbReference type="ARBA" id="ARBA00023268"/>
    </source>
</evidence>
<dbReference type="GO" id="GO:0071555">
    <property type="term" value="P:cell wall organization"/>
    <property type="evidence" value="ECO:0007669"/>
    <property type="project" value="UniProtKB-KW"/>
</dbReference>
<feature type="domain" description="Fibronectin type-III" evidence="15">
    <location>
        <begin position="687"/>
        <end position="777"/>
    </location>
</feature>
<dbReference type="GO" id="GO:0009002">
    <property type="term" value="F:serine-type D-Ala-D-Ala carboxypeptidase activity"/>
    <property type="evidence" value="ECO:0007669"/>
    <property type="project" value="UniProtKB-EC"/>
</dbReference>
<dbReference type="InterPro" id="IPR001264">
    <property type="entry name" value="Glyco_trans_51"/>
</dbReference>
<comment type="catalytic activity">
    <reaction evidence="13">
        <text>[GlcNAc-(1-&gt;4)-Mur2Ac(oyl-L-Ala-gamma-D-Glu-L-Lys-D-Ala-D-Ala)](n)-di-trans,octa-cis-undecaprenyl diphosphate + beta-D-GlcNAc-(1-&gt;4)-Mur2Ac(oyl-L-Ala-gamma-D-Glu-L-Lys-D-Ala-D-Ala)-di-trans,octa-cis-undecaprenyl diphosphate = [GlcNAc-(1-&gt;4)-Mur2Ac(oyl-L-Ala-gamma-D-Glu-L-Lys-D-Ala-D-Ala)](n+1)-di-trans,octa-cis-undecaprenyl diphosphate + di-trans,octa-cis-undecaprenyl diphosphate + H(+)</text>
        <dbReference type="Rhea" id="RHEA:23708"/>
        <dbReference type="Rhea" id="RHEA-COMP:9602"/>
        <dbReference type="Rhea" id="RHEA-COMP:9603"/>
        <dbReference type="ChEBI" id="CHEBI:15378"/>
        <dbReference type="ChEBI" id="CHEBI:58405"/>
        <dbReference type="ChEBI" id="CHEBI:60033"/>
        <dbReference type="ChEBI" id="CHEBI:78435"/>
        <dbReference type="EC" id="2.4.99.28"/>
    </reaction>
</comment>
<evidence type="ECO:0000256" key="7">
    <source>
        <dbReference type="ARBA" id="ARBA00022801"/>
    </source>
</evidence>
<dbReference type="PROSITE" id="PS50853">
    <property type="entry name" value="FN3"/>
    <property type="match status" value="1"/>
</dbReference>
<keyword evidence="4" id="KW-0645">Protease</keyword>
<evidence type="ECO:0000256" key="2">
    <source>
        <dbReference type="ARBA" id="ARBA00007739"/>
    </source>
</evidence>
<dbReference type="Proteomes" id="UP000036780">
    <property type="component" value="Unassembled WGS sequence"/>
</dbReference>
<name>A0A0L0QQ43_VIRPA</name>